<dbReference type="InterPro" id="IPR018159">
    <property type="entry name" value="Spectrin/alpha-actinin"/>
</dbReference>
<dbReference type="FunFam" id="3.90.1290.10:FF:000002">
    <property type="entry name" value="Plectin a"/>
    <property type="match status" value="1"/>
</dbReference>
<feature type="coiled-coil region" evidence="11">
    <location>
        <begin position="642"/>
        <end position="711"/>
    </location>
</feature>
<accession>A0A7J6DAS7</accession>
<comment type="subcellular location">
    <subcellularLocation>
        <location evidence="2">Cell junction</location>
        <location evidence="2">Desmosome</location>
    </subcellularLocation>
    <subcellularLocation>
        <location evidence="1">Cytoplasm</location>
    </subcellularLocation>
</comment>
<comment type="caution">
    <text evidence="13">The sequence shown here is derived from an EMBL/GenBank/DDBJ whole genome shotgun (WGS) entry which is preliminary data.</text>
</comment>
<dbReference type="InterPro" id="IPR001101">
    <property type="entry name" value="Plectin_repeat"/>
</dbReference>
<proteinExistence type="inferred from homology"/>
<comment type="similarity">
    <text evidence="3">Belongs to the plakin or cytolinker family.</text>
</comment>
<dbReference type="InterPro" id="IPR041615">
    <property type="entry name" value="Desmoplakin_SH3"/>
</dbReference>
<keyword evidence="14" id="KW-1185">Reference proteome</keyword>
<dbReference type="InterPro" id="IPR001452">
    <property type="entry name" value="SH3_domain"/>
</dbReference>
<dbReference type="Pfam" id="PF00681">
    <property type="entry name" value="Plectin"/>
    <property type="match status" value="2"/>
</dbReference>
<dbReference type="SUPFAM" id="SSF75399">
    <property type="entry name" value="Plakin repeat"/>
    <property type="match status" value="2"/>
</dbReference>
<organism evidence="13 14">
    <name type="scientific">Onychostoma macrolepis</name>
    <dbReference type="NCBI Taxonomy" id="369639"/>
    <lineage>
        <taxon>Eukaryota</taxon>
        <taxon>Metazoa</taxon>
        <taxon>Chordata</taxon>
        <taxon>Craniata</taxon>
        <taxon>Vertebrata</taxon>
        <taxon>Euteleostomi</taxon>
        <taxon>Actinopterygii</taxon>
        <taxon>Neopterygii</taxon>
        <taxon>Teleostei</taxon>
        <taxon>Ostariophysi</taxon>
        <taxon>Cypriniformes</taxon>
        <taxon>Cyprinidae</taxon>
        <taxon>Acrossocheilinae</taxon>
        <taxon>Onychostoma</taxon>
    </lineage>
</organism>
<evidence type="ECO:0000256" key="2">
    <source>
        <dbReference type="ARBA" id="ARBA00004568"/>
    </source>
</evidence>
<evidence type="ECO:0000256" key="7">
    <source>
        <dbReference type="ARBA" id="ARBA00022737"/>
    </source>
</evidence>
<dbReference type="PANTHER" id="PTHR23169">
    <property type="entry name" value="ENVOPLAKIN"/>
    <property type="match status" value="1"/>
</dbReference>
<feature type="coiled-coil region" evidence="11">
    <location>
        <begin position="1455"/>
        <end position="1628"/>
    </location>
</feature>
<dbReference type="GO" id="GO:0005737">
    <property type="term" value="C:cytoplasm"/>
    <property type="evidence" value="ECO:0007669"/>
    <property type="project" value="UniProtKB-SubCell"/>
</dbReference>
<evidence type="ECO:0000256" key="11">
    <source>
        <dbReference type="SAM" id="Coils"/>
    </source>
</evidence>
<evidence type="ECO:0000256" key="10">
    <source>
        <dbReference type="PROSITE-ProRule" id="PRU00192"/>
    </source>
</evidence>
<dbReference type="GO" id="GO:0005198">
    <property type="term" value="F:structural molecule activity"/>
    <property type="evidence" value="ECO:0007669"/>
    <property type="project" value="TreeGrafter"/>
</dbReference>
<sequence>MFKKKEYSPVKAGQSQANDMLTVNTRLQQNADQVEKNVLLADKLLLEDLENKLAGSPLKQQGPAAENLSQAEILLKDLFMDVSKAKKLQHPQASEIEQDVSNLHERWSKYCGTYRDLYGQLHELYLPPGVDWSKLLSDKQKLIQDGVYGPTLSDVEKQIAAHNILHKQMEAYRSALESSSDNSSALQKKYADLQKASEQRRQHLASLYEFMHSCSKELLYLSEQQHKIISRDWSERMIDSAGVRMDYERFKNNNLLSHEKEVSKLQEDASVLIEDKHPGSSAVKSYRADVSREWQRFLNLCLCQDTHLDNVEAYKKYQLDLETFTESLKRIKSTTEPSVLNNMSNPEILLTLEGEERSVMRNEQRLADLRELCTNIAPLHLRRSTANNPISAIALCDWSTEKDSVKRGDKVTLVSDPREEIWGVKSSTGETKLIPGVCFLIPPPDSAAINKVDSLSRDFSDLKRTRSALQAQAKTPSVEVMQFVKQVAVATVPDSAKAGLIDGRLEQMYSDLLKLEKDIQNRMRSALDRAAPIGDLTARIKDQDSFVMILKKLEAEKATAQREMEPLISQKPLGPTTSSLPLKLSKVSNKIDDITALSDLYDKKANSSMFLEKQIKKVDNMLMAFEDQLAADTGILDEPNTIRNHSKQLQAMSKEVASKKDDIQQLNRELEVTEQACSSLQKRFQEYCPDIRHQETEVRRLRNRYSNINSQLQQRATLLQEAVNKNQEFNSGIQSLTAFLINMPNNKVRPGESVSQIYAKQNSQMRAVEDIKRKQDEVNRVVKLSCELQGVLNEYELNSNKYRSALGKPEINLKRIDYITLAEAVQKKERDVVSFYSEVSAQNTEVLNQLILAKDLINKNDEIVSHVVVRQQLQMQSQQRDMDEVDGLKRELAEEISRRTYAENDLATYRKRMMSLKSRRGVERVEEKETVHYYRDPKLEADLETLKRRITEEFHKRSQFHTEIEIVNKKIVSHEREIINVKPKLVTKVLTEIERDPKLDVEAVRIRELILKLKEEIRVHESETVQMRTEVTVLETKRPVIKEKVVLKEVVKLQKDPEMLKAVITLKNEISDEGIRCQNLNDQIFKIRSNINNLERIIPTIQPKTIIKEVKRVEQDADLLQESKTLRVHLEELIREYSILMKEFSSLQLRYSQVETIKQKIEFNEIVHEIFRIDPETEVELRRLRNELLEISKRRTSFENEINVIMVDLKTQRAEKPKVELTEVTREVVKEERSPEVVKEIKRLNEQLTILRTNYDSTMNRVIRLRKDRDEWKAERSKVETKVVTKELIRYENDPLLEKEAEHFRREVREEVQRRRTVEENVFDLQNKYIVLERQKPEERVVVQEIVCLQTDPYQILAHERLVKTLEETIKGRRHLELEVQQMRSLVLELEKKLELVDRQKKILIETELRQIKARIYELETCPTPVEEKIVIEEVLKVERDPTVDKLITNLRTTLENESASFTRLERDIRNLKIRIESLTKEKSVERVIHKEVIRVEKDQAVESERETLRAQLTQLKNARALKDEELLRHNNKLTRILTTRTNFSQEETNLIAYRDRIKKEQNELLQELRRLESQTQEITITFQHQSKVLSERNQVNRQKTIKLESEIQRLESEILEVKDRINQREITIMDLQKQTKTAQHTATNTSTNVSTKITILDPDTGKDMSPYDAYLEGLIDRNQYIHLQELECSWEEITTTGPEGETTLLQDRKSGKQYSISTALQNGRLTQYDLQRYREGKMSISEFALLVAGEKKTKSFPPLSTKQTTTVQTLAPTNSSTLTRRSSYSSNGNLNSLVITSGDELFPISGVLDVTTDSRMSVRSALTRKLIDQDTAMRLLEAQAATGGIVDLNKKDKISVHKAAECGLIDSSHLHKLLSAQKAFTGFEDPVSQQRMSVGEAARRGWIPNDSALRFMEAQVLTGGLVDPNRAGRIDMQNAIDTKLIDASVAKQLQDDSTFVKNVIDPIKKEKITYKEAMARCKKDHTTGLLLLPTASTDSVDTPSYSSYKFSRI</sequence>
<dbReference type="GO" id="GO:0045296">
    <property type="term" value="F:cadherin binding"/>
    <property type="evidence" value="ECO:0007669"/>
    <property type="project" value="TreeGrafter"/>
</dbReference>
<evidence type="ECO:0000256" key="1">
    <source>
        <dbReference type="ARBA" id="ARBA00004496"/>
    </source>
</evidence>
<dbReference type="Pfam" id="PF23160">
    <property type="entry name" value="Spectrin_1st_PEPL"/>
    <property type="match status" value="1"/>
</dbReference>
<dbReference type="GO" id="GO:0030057">
    <property type="term" value="C:desmosome"/>
    <property type="evidence" value="ECO:0007669"/>
    <property type="project" value="UniProtKB-SubCell"/>
</dbReference>
<dbReference type="Gene3D" id="1.20.58.60">
    <property type="match status" value="4"/>
</dbReference>
<keyword evidence="9 11" id="KW-0175">Coiled coil</keyword>
<evidence type="ECO:0000256" key="8">
    <source>
        <dbReference type="ARBA" id="ARBA00022949"/>
    </source>
</evidence>
<dbReference type="Pfam" id="PF17902">
    <property type="entry name" value="SH3_10"/>
    <property type="match status" value="1"/>
</dbReference>
<feature type="coiled-coil region" evidence="11">
    <location>
        <begin position="1373"/>
        <end position="1407"/>
    </location>
</feature>
<dbReference type="InterPro" id="IPR043197">
    <property type="entry name" value="Plakin"/>
</dbReference>
<reference evidence="13 14" key="1">
    <citation type="submission" date="2020-04" db="EMBL/GenBank/DDBJ databases">
        <title>Chromosome-level genome assembly of a cyprinid fish Onychostoma macrolepis by integration of Nanopore Sequencing, Bionano and Hi-C technology.</title>
        <authorList>
            <person name="Wang D."/>
        </authorList>
    </citation>
    <scope>NUCLEOTIDE SEQUENCE [LARGE SCALE GENOMIC DNA]</scope>
    <source>
        <strain evidence="13">SWU-2019</strain>
        <tissue evidence="13">Muscle</tissue>
    </source>
</reference>
<dbReference type="Gene3D" id="3.30.160.780">
    <property type="match status" value="1"/>
</dbReference>
<keyword evidence="8" id="KW-0965">Cell junction</keyword>
<dbReference type="GO" id="GO:0045104">
    <property type="term" value="P:intermediate filament cytoskeleton organization"/>
    <property type="evidence" value="ECO:0007669"/>
    <property type="project" value="InterPro"/>
</dbReference>
<evidence type="ECO:0000256" key="9">
    <source>
        <dbReference type="ARBA" id="ARBA00023054"/>
    </source>
</evidence>
<gene>
    <name evidence="13" type="ORF">G5714_003906</name>
</gene>
<dbReference type="SMART" id="SM00150">
    <property type="entry name" value="SPEC"/>
    <property type="match status" value="3"/>
</dbReference>
<keyword evidence="5" id="KW-0963">Cytoplasm</keyword>
<dbReference type="OrthoDB" id="9945740at2759"/>
<dbReference type="GO" id="GO:0042060">
    <property type="term" value="P:wound healing"/>
    <property type="evidence" value="ECO:0007669"/>
    <property type="project" value="TreeGrafter"/>
</dbReference>
<evidence type="ECO:0000256" key="4">
    <source>
        <dbReference type="ARBA" id="ARBA00022443"/>
    </source>
</evidence>
<keyword evidence="7" id="KW-0677">Repeat</keyword>
<evidence type="ECO:0000256" key="3">
    <source>
        <dbReference type="ARBA" id="ARBA00009109"/>
    </source>
</evidence>
<dbReference type="InterPro" id="IPR055419">
    <property type="entry name" value="Spectrin_PEPL/EVPL"/>
</dbReference>
<dbReference type="InterPro" id="IPR035915">
    <property type="entry name" value="Plakin_repeat_sf"/>
</dbReference>
<name>A0A7J6DAS7_9TELE</name>
<dbReference type="SMART" id="SM00250">
    <property type="entry name" value="PLEC"/>
    <property type="match status" value="7"/>
</dbReference>
<dbReference type="SUPFAM" id="SSF46966">
    <property type="entry name" value="Spectrin repeat"/>
    <property type="match status" value="3"/>
</dbReference>
<dbReference type="PANTHER" id="PTHR23169:SF7">
    <property type="entry name" value="ENVOPLAKIN"/>
    <property type="match status" value="1"/>
</dbReference>
<protein>
    <recommendedName>
        <fullName evidence="12">SH3 domain-containing protein</fullName>
    </recommendedName>
</protein>
<dbReference type="Gene3D" id="2.30.30.40">
    <property type="entry name" value="SH3 Domains"/>
    <property type="match status" value="1"/>
</dbReference>
<dbReference type="Pfam" id="PF26346">
    <property type="entry name" value="Plectin_PPL"/>
    <property type="match status" value="3"/>
</dbReference>
<dbReference type="Gene3D" id="3.90.1290.10">
    <property type="entry name" value="Plakin repeat"/>
    <property type="match status" value="1"/>
</dbReference>
<feature type="coiled-coil region" evidence="11">
    <location>
        <begin position="1241"/>
        <end position="1321"/>
    </location>
</feature>
<feature type="domain" description="SH3" evidence="12">
    <location>
        <begin position="387"/>
        <end position="444"/>
    </location>
</feature>
<dbReference type="GO" id="GO:0016020">
    <property type="term" value="C:membrane"/>
    <property type="evidence" value="ECO:0007669"/>
    <property type="project" value="TreeGrafter"/>
</dbReference>
<dbReference type="InterPro" id="IPR058847">
    <property type="entry name" value="Plectin_PPL"/>
</dbReference>
<dbReference type="Proteomes" id="UP000579812">
    <property type="component" value="Unassembled WGS sequence"/>
</dbReference>
<evidence type="ECO:0000256" key="6">
    <source>
        <dbReference type="ARBA" id="ARBA00022553"/>
    </source>
</evidence>
<dbReference type="EMBL" id="JAAMOB010000003">
    <property type="protein sequence ID" value="KAF4116417.1"/>
    <property type="molecule type" value="Genomic_DNA"/>
</dbReference>
<keyword evidence="4 10" id="KW-0728">SH3 domain</keyword>
<evidence type="ECO:0000313" key="14">
    <source>
        <dbReference type="Proteomes" id="UP000579812"/>
    </source>
</evidence>
<dbReference type="FunFam" id="3.30.160.780:FF:000001">
    <property type="entry name" value="Plectin a"/>
    <property type="match status" value="1"/>
</dbReference>
<dbReference type="PROSITE" id="PS50002">
    <property type="entry name" value="SH3"/>
    <property type="match status" value="1"/>
</dbReference>
<evidence type="ECO:0000259" key="12">
    <source>
        <dbReference type="PROSITE" id="PS50002"/>
    </source>
</evidence>
<keyword evidence="6" id="KW-0597">Phosphoprotein</keyword>
<dbReference type="GO" id="GO:0005882">
    <property type="term" value="C:intermediate filament"/>
    <property type="evidence" value="ECO:0007669"/>
    <property type="project" value="TreeGrafter"/>
</dbReference>
<evidence type="ECO:0000256" key="5">
    <source>
        <dbReference type="ARBA" id="ARBA00022490"/>
    </source>
</evidence>
<evidence type="ECO:0000313" key="13">
    <source>
        <dbReference type="EMBL" id="KAF4116417.1"/>
    </source>
</evidence>